<dbReference type="Gene3D" id="3.40.50.150">
    <property type="entry name" value="Vaccinia Virus protein VP39"/>
    <property type="match status" value="1"/>
</dbReference>
<evidence type="ECO:0000313" key="12">
    <source>
        <dbReference type="EMBL" id="GEM35965.1"/>
    </source>
</evidence>
<dbReference type="EMBL" id="BJXA01000002">
    <property type="protein sequence ID" value="GEM35965.1"/>
    <property type="molecule type" value="Genomic_DNA"/>
</dbReference>
<dbReference type="GO" id="GO:0032259">
    <property type="term" value="P:methylation"/>
    <property type="evidence" value="ECO:0007669"/>
    <property type="project" value="UniProtKB-KW"/>
</dbReference>
<dbReference type="PANTHER" id="PTHR11579">
    <property type="entry name" value="PROTEIN-L-ISOASPARTATE O-METHYLTRANSFERASE"/>
    <property type="match status" value="1"/>
</dbReference>
<dbReference type="AlphaFoldDB" id="A0A511M5S6"/>
<evidence type="ECO:0000256" key="4">
    <source>
        <dbReference type="ARBA" id="ARBA00013346"/>
    </source>
</evidence>
<evidence type="ECO:0000256" key="5">
    <source>
        <dbReference type="ARBA" id="ARBA00022490"/>
    </source>
</evidence>
<evidence type="ECO:0000256" key="7">
    <source>
        <dbReference type="ARBA" id="ARBA00022679"/>
    </source>
</evidence>
<evidence type="ECO:0000256" key="8">
    <source>
        <dbReference type="ARBA" id="ARBA00022691"/>
    </source>
</evidence>
<evidence type="ECO:0000256" key="3">
    <source>
        <dbReference type="ARBA" id="ARBA00011890"/>
    </source>
</evidence>
<evidence type="ECO:0000256" key="1">
    <source>
        <dbReference type="ARBA" id="ARBA00004496"/>
    </source>
</evidence>
<comment type="similarity">
    <text evidence="2">Belongs to the methyltransferase superfamily. L-isoaspartyl/D-aspartyl protein methyltransferase family.</text>
</comment>
<dbReference type="GO" id="GO:0005737">
    <property type="term" value="C:cytoplasm"/>
    <property type="evidence" value="ECO:0007669"/>
    <property type="project" value="UniProtKB-SubCell"/>
</dbReference>
<organism evidence="12 13">
    <name type="scientific">Nocardia ninae NBRC 108245</name>
    <dbReference type="NCBI Taxonomy" id="1210091"/>
    <lineage>
        <taxon>Bacteria</taxon>
        <taxon>Bacillati</taxon>
        <taxon>Actinomycetota</taxon>
        <taxon>Actinomycetes</taxon>
        <taxon>Mycobacteriales</taxon>
        <taxon>Nocardiaceae</taxon>
        <taxon>Nocardia</taxon>
    </lineage>
</organism>
<comment type="caution">
    <text evidence="12">The sequence shown here is derived from an EMBL/GenBank/DDBJ whole genome shotgun (WGS) entry which is preliminary data.</text>
</comment>
<dbReference type="CDD" id="cd02440">
    <property type="entry name" value="AdoMet_MTases"/>
    <property type="match status" value="1"/>
</dbReference>
<dbReference type="GO" id="GO:0004719">
    <property type="term" value="F:protein-L-isoaspartate (D-aspartate) O-methyltransferase activity"/>
    <property type="evidence" value="ECO:0007669"/>
    <property type="project" value="UniProtKB-EC"/>
</dbReference>
<keyword evidence="7" id="KW-0808">Transferase</keyword>
<keyword evidence="6" id="KW-0489">Methyltransferase</keyword>
<evidence type="ECO:0000256" key="2">
    <source>
        <dbReference type="ARBA" id="ARBA00005369"/>
    </source>
</evidence>
<dbReference type="InterPro" id="IPR029063">
    <property type="entry name" value="SAM-dependent_MTases_sf"/>
</dbReference>
<comment type="subcellular location">
    <subcellularLocation>
        <location evidence="1">Cytoplasm</location>
    </subcellularLocation>
</comment>
<sequence>MNRERSSAAARAGMVAELQRTVAGLPDAIGAALSAVPREDFLPAEIPVELAYADKPVTLAVGDDGFPLSTASQPTMVAAMLEQLAAEPGDRILEIGTASGYNAALLQHLVGADGRVFSVEIDPSLAAAAETRLRELGLPVDVHVGDGWDGLPAAAPFDRIIATVGVFDLSPRWLDQLREGGTLVAPLWLRPGIELSVRFSKTDGVLVGRSAVHCAFLRLRGEHAGPDSYRSITDSQFATCEGLSAERLDTLRTLLATTPTTEPVPTLSEHWFATLALHDPRAIQVFTLADPVDIAFGLLDADQHSLVLIGGDGLRSYGGPSARDELIIALAQRHPVDPAQLTITATPIAHPEPPSPDSESTVTIVRRHFRYTIEEGR</sequence>
<protein>
    <recommendedName>
        <fullName evidence="4">Protein-L-isoaspartate O-methyltransferase</fullName>
        <ecNumber evidence="3">2.1.1.77</ecNumber>
    </recommendedName>
    <alternativeName>
        <fullName evidence="11">L-isoaspartyl protein carboxyl methyltransferase</fullName>
    </alternativeName>
    <alternativeName>
        <fullName evidence="9">Protein L-isoaspartyl methyltransferase</fullName>
    </alternativeName>
    <alternativeName>
        <fullName evidence="10">Protein-beta-aspartate methyltransferase</fullName>
    </alternativeName>
</protein>
<keyword evidence="5" id="KW-0963">Cytoplasm</keyword>
<dbReference type="RefSeq" id="WP_186818223.1">
    <property type="nucleotide sequence ID" value="NZ_BJXA01000002.1"/>
</dbReference>
<dbReference type="Pfam" id="PF01135">
    <property type="entry name" value="PCMT"/>
    <property type="match status" value="1"/>
</dbReference>
<accession>A0A511M5S6</accession>
<evidence type="ECO:0000313" key="13">
    <source>
        <dbReference type="Proteomes" id="UP000321424"/>
    </source>
</evidence>
<keyword evidence="13" id="KW-1185">Reference proteome</keyword>
<keyword evidence="8" id="KW-0949">S-adenosyl-L-methionine</keyword>
<evidence type="ECO:0000256" key="6">
    <source>
        <dbReference type="ARBA" id="ARBA00022603"/>
    </source>
</evidence>
<name>A0A511M5S6_9NOCA</name>
<dbReference type="PANTHER" id="PTHR11579:SF0">
    <property type="entry name" value="PROTEIN-L-ISOASPARTATE(D-ASPARTATE) O-METHYLTRANSFERASE"/>
    <property type="match status" value="1"/>
</dbReference>
<evidence type="ECO:0000256" key="9">
    <source>
        <dbReference type="ARBA" id="ARBA00030757"/>
    </source>
</evidence>
<reference evidence="12 13" key="1">
    <citation type="submission" date="2019-07" db="EMBL/GenBank/DDBJ databases">
        <title>Whole genome shotgun sequence of Nocardia ninae NBRC 108245.</title>
        <authorList>
            <person name="Hosoyama A."/>
            <person name="Uohara A."/>
            <person name="Ohji S."/>
            <person name="Ichikawa N."/>
        </authorList>
    </citation>
    <scope>NUCLEOTIDE SEQUENCE [LARGE SCALE GENOMIC DNA]</scope>
    <source>
        <strain evidence="12 13">NBRC 108245</strain>
    </source>
</reference>
<evidence type="ECO:0000256" key="11">
    <source>
        <dbReference type="ARBA" id="ARBA00031350"/>
    </source>
</evidence>
<gene>
    <name evidence="12" type="ORF">NN4_04840</name>
</gene>
<proteinExistence type="inferred from homology"/>
<dbReference type="PROSITE" id="PS01279">
    <property type="entry name" value="PCMT"/>
    <property type="match status" value="1"/>
</dbReference>
<dbReference type="InterPro" id="IPR000682">
    <property type="entry name" value="PCMT"/>
</dbReference>
<dbReference type="SUPFAM" id="SSF53335">
    <property type="entry name" value="S-adenosyl-L-methionine-dependent methyltransferases"/>
    <property type="match status" value="1"/>
</dbReference>
<dbReference type="EC" id="2.1.1.77" evidence="3"/>
<evidence type="ECO:0000256" key="10">
    <source>
        <dbReference type="ARBA" id="ARBA00031323"/>
    </source>
</evidence>
<dbReference type="Proteomes" id="UP000321424">
    <property type="component" value="Unassembled WGS sequence"/>
</dbReference>